<reference evidence="5" key="1">
    <citation type="journal article" date="2014" name="BMC Genomics">
        <title>Characterizing the developmental transcriptome of the oriental fruit fly, Bactrocera dorsalis (Diptera: Tephritidae) through comparative genomic analysis with Drosophila melanogaster utilizing modENCODE datasets.</title>
        <authorList>
            <person name="Geib S.M."/>
            <person name="Calla B."/>
            <person name="Hall B."/>
            <person name="Hou S."/>
            <person name="Manoukis N.C."/>
        </authorList>
    </citation>
    <scope>NUCLEOTIDE SEQUENCE</scope>
    <source>
        <strain evidence="5">Punador</strain>
    </source>
</reference>
<dbReference type="InterPro" id="IPR002738">
    <property type="entry name" value="RNase_P_p30"/>
</dbReference>
<evidence type="ECO:0000256" key="3">
    <source>
        <dbReference type="ARBA" id="ARBA00022694"/>
    </source>
</evidence>
<dbReference type="EMBL" id="GAKP01007848">
    <property type="protein sequence ID" value="JAC51104.1"/>
    <property type="molecule type" value="Transcribed_RNA"/>
</dbReference>
<dbReference type="GO" id="GO:0003723">
    <property type="term" value="F:RNA binding"/>
    <property type="evidence" value="ECO:0007669"/>
    <property type="project" value="TreeGrafter"/>
</dbReference>
<dbReference type="PANTHER" id="PTHR13031">
    <property type="entry name" value="RIBONUCLEASE P SUBUNIT P30"/>
    <property type="match status" value="1"/>
</dbReference>
<dbReference type="InterPro" id="IPR016195">
    <property type="entry name" value="Pol/histidinol_Pase-like"/>
</dbReference>
<proteinExistence type="inferred from homology"/>
<gene>
    <name evidence="5" type="primary">RPP30</name>
</gene>
<organism evidence="5">
    <name type="scientific">Bactrocera dorsalis</name>
    <name type="common">Oriental fruit fly</name>
    <name type="synonym">Dacus dorsalis</name>
    <dbReference type="NCBI Taxonomy" id="27457"/>
    <lineage>
        <taxon>Eukaryota</taxon>
        <taxon>Metazoa</taxon>
        <taxon>Ecdysozoa</taxon>
        <taxon>Arthropoda</taxon>
        <taxon>Hexapoda</taxon>
        <taxon>Insecta</taxon>
        <taxon>Pterygota</taxon>
        <taxon>Neoptera</taxon>
        <taxon>Endopterygota</taxon>
        <taxon>Diptera</taxon>
        <taxon>Brachycera</taxon>
        <taxon>Muscomorpha</taxon>
        <taxon>Tephritoidea</taxon>
        <taxon>Tephritidae</taxon>
        <taxon>Bactrocera</taxon>
        <taxon>Bactrocera</taxon>
    </lineage>
</organism>
<sequence>MEKTYPFYDLCIPYQKDEKALREIIKEAISLGYKTIAIEQVFDHSRRDATKRVPDIFPPPVTLKSLEDEFKNQLKILQRLTILYVDVSVAHAMTNSLNLKKYDLVAGQPKTDAALTHCCTTFAGDLVTFDTDGGVKLLVNRKAYQIGVKRGLFFEIKYGPAIRDSNVRKDMIKLAHNYCVRGKTKSIIFSSGATNPFELRGPYDVANLAYIFGLSEDQGKNAVNKACRQLFLRAQGRRIGKTFMFVRSTGPVVFSDSSDSDDADSEKAADDDGDENEEMVNFVDTNSPEPPSKKKKKLV</sequence>
<evidence type="ECO:0000256" key="2">
    <source>
        <dbReference type="ARBA" id="ARBA00007331"/>
    </source>
</evidence>
<dbReference type="OrthoDB" id="17948at2759"/>
<protein>
    <submittedName>
        <fullName evidence="5">Ribonuclease P protein subunit p30</fullName>
    </submittedName>
</protein>
<evidence type="ECO:0000313" key="5">
    <source>
        <dbReference type="EMBL" id="JAC51104.1"/>
    </source>
</evidence>
<evidence type="ECO:0000256" key="4">
    <source>
        <dbReference type="SAM" id="MobiDB-lite"/>
    </source>
</evidence>
<comment type="similarity">
    <text evidence="2">Belongs to the eukaryotic/archaeal RNase P protein component 3 family.</text>
</comment>
<dbReference type="AlphaFoldDB" id="A0A034W8S1"/>
<dbReference type="PANTHER" id="PTHR13031:SF0">
    <property type="entry name" value="RIBONUCLEASE P PROTEIN SUBUNIT P30"/>
    <property type="match status" value="1"/>
</dbReference>
<feature type="region of interest" description="Disordered" evidence="4">
    <location>
        <begin position="255"/>
        <end position="299"/>
    </location>
</feature>
<keyword evidence="3" id="KW-0819">tRNA processing</keyword>
<comment type="subcellular location">
    <subcellularLocation>
        <location evidence="1">Nucleus</location>
    </subcellularLocation>
</comment>
<accession>A0A034W8S1</accession>
<dbReference type="Gene3D" id="3.20.20.140">
    <property type="entry name" value="Metal-dependent hydrolases"/>
    <property type="match status" value="1"/>
</dbReference>
<evidence type="ECO:0000256" key="1">
    <source>
        <dbReference type="ARBA" id="ARBA00004123"/>
    </source>
</evidence>
<dbReference type="Pfam" id="PF01876">
    <property type="entry name" value="RNase_P_p30"/>
    <property type="match status" value="1"/>
</dbReference>
<dbReference type="GO" id="GO:0008033">
    <property type="term" value="P:tRNA processing"/>
    <property type="evidence" value="ECO:0007669"/>
    <property type="project" value="UniProtKB-KW"/>
</dbReference>
<name>A0A034W8S1_BACDO</name>
<dbReference type="SUPFAM" id="SSF89550">
    <property type="entry name" value="PHP domain-like"/>
    <property type="match status" value="1"/>
</dbReference>
<dbReference type="GO" id="GO:0005655">
    <property type="term" value="C:nucleolar ribonuclease P complex"/>
    <property type="evidence" value="ECO:0007669"/>
    <property type="project" value="TreeGrafter"/>
</dbReference>